<dbReference type="SUPFAM" id="SSF109854">
    <property type="entry name" value="DinB/YfiT-like putative metalloenzymes"/>
    <property type="match status" value="1"/>
</dbReference>
<keyword evidence="3" id="KW-1185">Reference proteome</keyword>
<dbReference type="AlphaFoldDB" id="A0A1T4LHG1"/>
<dbReference type="InterPro" id="IPR017518">
    <property type="entry name" value="CHP03084"/>
</dbReference>
<evidence type="ECO:0000259" key="1">
    <source>
        <dbReference type="Pfam" id="PF11716"/>
    </source>
</evidence>
<dbReference type="Gene3D" id="1.20.120.450">
    <property type="entry name" value="dinb family like domain"/>
    <property type="match status" value="1"/>
</dbReference>
<feature type="domain" description="Mycothiol-dependent maleylpyruvate isomerase metal-binding" evidence="1">
    <location>
        <begin position="10"/>
        <end position="148"/>
    </location>
</feature>
<dbReference type="InterPro" id="IPR034660">
    <property type="entry name" value="DinB/YfiT-like"/>
</dbReference>
<protein>
    <submittedName>
        <fullName evidence="2">TIGR03084 family protein</fullName>
    </submittedName>
</protein>
<sequence>MTSLQQVSDLAAEADEFDRLLARLQPGDWARPTQFKHWTVNDIVQHLHWGDRLALASATDESAFAALMADIQARRATGLSRVEETRLRLGDLTGAALRERWRTTLRKLCDALAAKPADARLKWAGPDMGVRMFTTARQMEVWSHAQAIYDLLGLDRPPPSPRLKNIAEIGVRTFGWSFRVHGRPVPETVPQVRLDGPNGESWNWNEATMTDRIAGDAVAFCQVVTQTRNIADTTLTVEGAVAKEWMSIAQCFAGPPETPPAKGTRFRMKTS</sequence>
<dbReference type="GO" id="GO:0046872">
    <property type="term" value="F:metal ion binding"/>
    <property type="evidence" value="ECO:0007669"/>
    <property type="project" value="InterPro"/>
</dbReference>
<dbReference type="NCBIfam" id="TIGR03084">
    <property type="entry name" value="TIGR03084 family metal-binding protein"/>
    <property type="match status" value="1"/>
</dbReference>
<dbReference type="InterPro" id="IPR017517">
    <property type="entry name" value="Maleyloyr_isom"/>
</dbReference>
<dbReference type="Pfam" id="PF11716">
    <property type="entry name" value="MDMPI_N"/>
    <property type="match status" value="1"/>
</dbReference>
<name>A0A1T4LHG1_9HYPH</name>
<evidence type="ECO:0000313" key="2">
    <source>
        <dbReference type="EMBL" id="SJZ54038.1"/>
    </source>
</evidence>
<dbReference type="InterPro" id="IPR024344">
    <property type="entry name" value="MDMPI_metal-binding"/>
</dbReference>
<organism evidence="2 3">
    <name type="scientific">Enhydrobacter aerosaccus</name>
    <dbReference type="NCBI Taxonomy" id="225324"/>
    <lineage>
        <taxon>Bacteria</taxon>
        <taxon>Pseudomonadati</taxon>
        <taxon>Pseudomonadota</taxon>
        <taxon>Alphaproteobacteria</taxon>
        <taxon>Hyphomicrobiales</taxon>
        <taxon>Enhydrobacter</taxon>
    </lineage>
</organism>
<dbReference type="Proteomes" id="UP000190092">
    <property type="component" value="Unassembled WGS sequence"/>
</dbReference>
<proteinExistence type="predicted"/>
<dbReference type="STRING" id="225324.SAMN02745126_01546"/>
<evidence type="ECO:0000313" key="3">
    <source>
        <dbReference type="Proteomes" id="UP000190092"/>
    </source>
</evidence>
<reference evidence="3" key="1">
    <citation type="submission" date="2017-02" db="EMBL/GenBank/DDBJ databases">
        <authorList>
            <person name="Varghese N."/>
            <person name="Submissions S."/>
        </authorList>
    </citation>
    <scope>NUCLEOTIDE SEQUENCE [LARGE SCALE GENOMIC DNA]</scope>
    <source>
        <strain evidence="3">ATCC 27094</strain>
    </source>
</reference>
<gene>
    <name evidence="2" type="ORF">SAMN02745126_01546</name>
</gene>
<dbReference type="EMBL" id="FUWJ01000001">
    <property type="protein sequence ID" value="SJZ54038.1"/>
    <property type="molecule type" value="Genomic_DNA"/>
</dbReference>
<accession>A0A1T4LHG1</accession>
<dbReference type="RefSeq" id="WP_170920819.1">
    <property type="nucleotide sequence ID" value="NZ_FUWJ01000001.1"/>
</dbReference>
<dbReference type="NCBIfam" id="TIGR03083">
    <property type="entry name" value="maleylpyruvate isomerase family mycothiol-dependent enzyme"/>
    <property type="match status" value="1"/>
</dbReference>